<dbReference type="GO" id="GO:0016627">
    <property type="term" value="F:oxidoreductase activity, acting on the CH-CH group of donors"/>
    <property type="evidence" value="ECO:0007669"/>
    <property type="project" value="InterPro"/>
</dbReference>
<sequence length="101" mass="11951">MPGRKHIIPHIVNPDLEQERHGASFRVDEFARWWHGGAAKLRFKRELEQEMFNDMTEHNTLLHYKSHEEISEIALRQSLEVAKKLRAMQQRINPGGNDIWP</sequence>
<dbReference type="Pfam" id="PF14749">
    <property type="entry name" value="Acyl-CoA_ox_N"/>
    <property type="match status" value="1"/>
</dbReference>
<evidence type="ECO:0000313" key="3">
    <source>
        <dbReference type="Proteomes" id="UP000606786"/>
    </source>
</evidence>
<dbReference type="Gene3D" id="1.10.540.10">
    <property type="entry name" value="Acyl-CoA dehydrogenase/oxidase, N-terminal domain"/>
    <property type="match status" value="1"/>
</dbReference>
<accession>A0A811VGK9</accession>
<organism evidence="2 3">
    <name type="scientific">Ceratitis capitata</name>
    <name type="common">Mediterranean fruit fly</name>
    <name type="synonym">Tephritis capitata</name>
    <dbReference type="NCBI Taxonomy" id="7213"/>
    <lineage>
        <taxon>Eukaryota</taxon>
        <taxon>Metazoa</taxon>
        <taxon>Ecdysozoa</taxon>
        <taxon>Arthropoda</taxon>
        <taxon>Hexapoda</taxon>
        <taxon>Insecta</taxon>
        <taxon>Pterygota</taxon>
        <taxon>Neoptera</taxon>
        <taxon>Endopterygota</taxon>
        <taxon>Diptera</taxon>
        <taxon>Brachycera</taxon>
        <taxon>Muscomorpha</taxon>
        <taxon>Tephritoidea</taxon>
        <taxon>Tephritidae</taxon>
        <taxon>Ceratitis</taxon>
        <taxon>Ceratitis</taxon>
    </lineage>
</organism>
<dbReference type="GO" id="GO:0050660">
    <property type="term" value="F:flavin adenine dinucleotide binding"/>
    <property type="evidence" value="ECO:0007669"/>
    <property type="project" value="InterPro"/>
</dbReference>
<comment type="caution">
    <text evidence="2">The sequence shown here is derived from an EMBL/GenBank/DDBJ whole genome shotgun (WGS) entry which is preliminary data.</text>
</comment>
<name>A0A811VGK9_CERCA</name>
<evidence type="ECO:0000313" key="2">
    <source>
        <dbReference type="EMBL" id="CAD7014201.1"/>
    </source>
</evidence>
<keyword evidence="3" id="KW-1185">Reference proteome</keyword>
<dbReference type="InterPro" id="IPR037069">
    <property type="entry name" value="AcylCoA_DH/ox_N_sf"/>
</dbReference>
<dbReference type="Proteomes" id="UP000606786">
    <property type="component" value="Unassembled WGS sequence"/>
</dbReference>
<dbReference type="AlphaFoldDB" id="A0A811VGK9"/>
<protein>
    <submittedName>
        <fullName evidence="2">(Mediterranean fruit fly) hypothetical protein</fullName>
    </submittedName>
</protein>
<dbReference type="EMBL" id="CAJHJT010000056">
    <property type="protein sequence ID" value="CAD7014201.1"/>
    <property type="molecule type" value="Genomic_DNA"/>
</dbReference>
<gene>
    <name evidence="2" type="ORF">CCAP1982_LOCUS22205</name>
</gene>
<evidence type="ECO:0000259" key="1">
    <source>
        <dbReference type="Pfam" id="PF14749"/>
    </source>
</evidence>
<dbReference type="OrthoDB" id="538336at2759"/>
<dbReference type="InterPro" id="IPR029320">
    <property type="entry name" value="Acyl-CoA_ox_N"/>
</dbReference>
<proteinExistence type="predicted"/>
<feature type="domain" description="Acyl-coenzyme A oxidase N-terminal" evidence="1">
    <location>
        <begin position="27"/>
        <end position="91"/>
    </location>
</feature>
<reference evidence="2" key="1">
    <citation type="submission" date="2020-11" db="EMBL/GenBank/DDBJ databases">
        <authorList>
            <person name="Whitehead M."/>
        </authorList>
    </citation>
    <scope>NUCLEOTIDE SEQUENCE</scope>
    <source>
        <strain evidence="2">EGII</strain>
    </source>
</reference>